<name>A0A178Z9Y2_9EURO</name>
<feature type="region of interest" description="Disordered" evidence="1">
    <location>
        <begin position="104"/>
        <end position="126"/>
    </location>
</feature>
<dbReference type="GeneID" id="30012878"/>
<reference evidence="2 3" key="1">
    <citation type="submission" date="2016-04" db="EMBL/GenBank/DDBJ databases">
        <title>Draft genome of Fonsecaea erecta CBS 125763.</title>
        <authorList>
            <person name="Weiss V.A."/>
            <person name="Vicente V.A."/>
            <person name="Raittz R.T."/>
            <person name="Moreno L.F."/>
            <person name="De Souza E.M."/>
            <person name="Pedrosa F.O."/>
            <person name="Steffens M.B."/>
            <person name="Faoro H."/>
            <person name="Tadra-Sfeir M.Z."/>
            <person name="Najafzadeh M.J."/>
            <person name="Felipe M.S."/>
            <person name="Teixeira M."/>
            <person name="Sun J."/>
            <person name="Xi L."/>
            <person name="Gomes R."/>
            <person name="De Azevedo C.M."/>
            <person name="Salgado C.G."/>
            <person name="Da Silva M.B."/>
            <person name="Nascimento M.F."/>
            <person name="Queiroz-Telles F."/>
            <person name="Attili D.S."/>
            <person name="Gorbushina A."/>
        </authorList>
    </citation>
    <scope>NUCLEOTIDE SEQUENCE [LARGE SCALE GENOMIC DNA]</scope>
    <source>
        <strain evidence="2 3">CBS 125763</strain>
    </source>
</reference>
<proteinExistence type="predicted"/>
<comment type="caution">
    <text evidence="2">The sequence shown here is derived from an EMBL/GenBank/DDBJ whole genome shotgun (WGS) entry which is preliminary data.</text>
</comment>
<dbReference type="RefSeq" id="XP_018689965.1">
    <property type="nucleotide sequence ID" value="XM_018840218.1"/>
</dbReference>
<evidence type="ECO:0000313" key="2">
    <source>
        <dbReference type="EMBL" id="OAP56598.1"/>
    </source>
</evidence>
<sequence>MSLTDRPRVKSLASATAFGERILAGGFSGRLVVELRSEVFDPITRLDDGGSGHKSLLRNETGHVAMAAPEKQKLGSSLYHSLNGISGPHRREIDRSTTIAAWRSGYMGGEPMGTQSHPVPQSNGGR</sequence>
<dbReference type="EMBL" id="LVYI01000008">
    <property type="protein sequence ID" value="OAP56598.1"/>
    <property type="molecule type" value="Genomic_DNA"/>
</dbReference>
<evidence type="ECO:0000256" key="1">
    <source>
        <dbReference type="SAM" id="MobiDB-lite"/>
    </source>
</evidence>
<keyword evidence="3" id="KW-1185">Reference proteome</keyword>
<accession>A0A178Z9Y2</accession>
<dbReference type="AlphaFoldDB" id="A0A178Z9Y2"/>
<organism evidence="2 3">
    <name type="scientific">Fonsecaea erecta</name>
    <dbReference type="NCBI Taxonomy" id="1367422"/>
    <lineage>
        <taxon>Eukaryota</taxon>
        <taxon>Fungi</taxon>
        <taxon>Dikarya</taxon>
        <taxon>Ascomycota</taxon>
        <taxon>Pezizomycotina</taxon>
        <taxon>Eurotiomycetes</taxon>
        <taxon>Chaetothyriomycetidae</taxon>
        <taxon>Chaetothyriales</taxon>
        <taxon>Herpotrichiellaceae</taxon>
        <taxon>Fonsecaea</taxon>
    </lineage>
</organism>
<gene>
    <name evidence="2" type="ORF">AYL99_08710</name>
</gene>
<feature type="compositionally biased region" description="Polar residues" evidence="1">
    <location>
        <begin position="113"/>
        <end position="126"/>
    </location>
</feature>
<protein>
    <submittedName>
        <fullName evidence="2">Uncharacterized protein</fullName>
    </submittedName>
</protein>
<dbReference type="Proteomes" id="UP000078343">
    <property type="component" value="Unassembled WGS sequence"/>
</dbReference>
<evidence type="ECO:0000313" key="3">
    <source>
        <dbReference type="Proteomes" id="UP000078343"/>
    </source>
</evidence>